<evidence type="ECO:0000313" key="4">
    <source>
        <dbReference type="Proteomes" id="UP000466952"/>
    </source>
</evidence>
<sequence>MFEEGNLLFFRPFLFKNGAESQDKFFLVLKKLEGDILLASLPTSKDHVPSDLEVKHGCLNIPERMFNVFVLLSGENVAVKEDGTSFAFKKNTFIYGANLDVYPVERFDLQERMAQTTIEKIGTLDEAVFTEIVACLSESKMVKNKYRRILKS</sequence>
<evidence type="ECO:0000313" key="2">
    <source>
        <dbReference type="EMBL" id="KAB4210328.1"/>
    </source>
</evidence>
<comment type="caution">
    <text evidence="1">The sequence shown here is derived from an EMBL/GenBank/DDBJ whole genome shotgun (WGS) entry which is preliminary data.</text>
</comment>
<dbReference type="EMBL" id="WCUG01000012">
    <property type="protein sequence ID" value="KAB4168525.1"/>
    <property type="molecule type" value="Genomic_DNA"/>
</dbReference>
<evidence type="ECO:0000313" key="1">
    <source>
        <dbReference type="EMBL" id="KAB4168525.1"/>
    </source>
</evidence>
<reference evidence="3 4" key="1">
    <citation type="journal article" date="2019" name="Nat. Med.">
        <title>A library of human gut bacterial isolates paired with longitudinal multiomics data enables mechanistic microbiome research.</title>
        <authorList>
            <person name="Poyet M."/>
            <person name="Groussin M."/>
            <person name="Gibbons S.M."/>
            <person name="Avila-Pacheco J."/>
            <person name="Jiang X."/>
            <person name="Kearney S.M."/>
            <person name="Perrotta A.R."/>
            <person name="Berdy B."/>
            <person name="Zhao S."/>
            <person name="Lieberman T.D."/>
            <person name="Swanson P.K."/>
            <person name="Smith M."/>
            <person name="Roesemann S."/>
            <person name="Alexander J.E."/>
            <person name="Rich S.A."/>
            <person name="Livny J."/>
            <person name="Vlamakis H."/>
            <person name="Clish C."/>
            <person name="Bullock K."/>
            <person name="Deik A."/>
            <person name="Scott J."/>
            <person name="Pierce K.A."/>
            <person name="Xavier R.J."/>
            <person name="Alm E.J."/>
        </authorList>
    </citation>
    <scope>NUCLEOTIDE SEQUENCE [LARGE SCALE GENOMIC DNA]</scope>
    <source>
        <strain evidence="2 4">BIOML-A11</strain>
        <strain evidence="1 3">BIOML-A27</strain>
    </source>
</reference>
<gene>
    <name evidence="2" type="ORF">GAP55_17205</name>
    <name evidence="1" type="ORF">GAQ59_14190</name>
</gene>
<dbReference type="EMBL" id="WCTR01000014">
    <property type="protein sequence ID" value="KAB4210328.1"/>
    <property type="molecule type" value="Genomic_DNA"/>
</dbReference>
<dbReference type="Proteomes" id="UP000466952">
    <property type="component" value="Unassembled WGS sequence"/>
</dbReference>
<name>A0A6A2GC05_BACUN</name>
<organism evidence="1 3">
    <name type="scientific">Bacteroides uniformis</name>
    <dbReference type="NCBI Taxonomy" id="820"/>
    <lineage>
        <taxon>Bacteria</taxon>
        <taxon>Pseudomonadati</taxon>
        <taxon>Bacteroidota</taxon>
        <taxon>Bacteroidia</taxon>
        <taxon>Bacteroidales</taxon>
        <taxon>Bacteroidaceae</taxon>
        <taxon>Bacteroides</taxon>
    </lineage>
</organism>
<protein>
    <submittedName>
        <fullName evidence="1">Uncharacterized protein</fullName>
    </submittedName>
</protein>
<dbReference type="AlphaFoldDB" id="A0A6A2GC05"/>
<accession>A0A6A2GC05</accession>
<proteinExistence type="predicted"/>
<dbReference type="RefSeq" id="WP_005844979.1">
    <property type="nucleotide sequence ID" value="NZ_CALNHV010000001.1"/>
</dbReference>
<evidence type="ECO:0000313" key="3">
    <source>
        <dbReference type="Proteomes" id="UP000433928"/>
    </source>
</evidence>
<dbReference type="Proteomes" id="UP000433928">
    <property type="component" value="Unassembled WGS sequence"/>
</dbReference>